<evidence type="ECO:0000313" key="4">
    <source>
        <dbReference type="EMBL" id="MCP2331665.1"/>
    </source>
</evidence>
<dbReference type="PANTHER" id="PTHR35579:SF3">
    <property type="entry name" value="CRISPR SYSTEM CMS ENDORIBONUCLEASE CSM3"/>
    <property type="match status" value="1"/>
</dbReference>
<keyword evidence="5" id="KW-1185">Reference proteome</keyword>
<dbReference type="CDD" id="cd09726">
    <property type="entry name" value="RAMP_I_III"/>
    <property type="match status" value="1"/>
</dbReference>
<name>A0ABT1JGQ6_ACTCY</name>
<comment type="caution">
    <text evidence="4">The sequence shown here is derived from an EMBL/GenBank/DDBJ whole genome shotgun (WGS) entry which is preliminary data.</text>
</comment>
<evidence type="ECO:0000259" key="3">
    <source>
        <dbReference type="Pfam" id="PF03787"/>
    </source>
</evidence>
<dbReference type="EMBL" id="AUBJ02000001">
    <property type="protein sequence ID" value="MCP2331665.1"/>
    <property type="molecule type" value="Genomic_DNA"/>
</dbReference>
<feature type="domain" description="CRISPR type III-associated protein" evidence="3">
    <location>
        <begin position="224"/>
        <end position="402"/>
    </location>
</feature>
<organism evidence="4 5">
    <name type="scientific">Actinoalloteichus caeruleus DSM 43889</name>
    <dbReference type="NCBI Taxonomy" id="1120930"/>
    <lineage>
        <taxon>Bacteria</taxon>
        <taxon>Bacillati</taxon>
        <taxon>Actinomycetota</taxon>
        <taxon>Actinomycetes</taxon>
        <taxon>Pseudonocardiales</taxon>
        <taxon>Pseudonocardiaceae</taxon>
        <taxon>Actinoalloteichus</taxon>
        <taxon>Actinoalloteichus cyanogriseus</taxon>
    </lineage>
</organism>
<dbReference type="InterPro" id="IPR052216">
    <property type="entry name" value="CRISPR_Csm3_endoribonuclease"/>
</dbReference>
<sequence length="439" mass="46160">MTARLFVSVRLRLTSPGGIAAPELLQQDDDGLLLGTALPLARTAEGIPRVPATSLAGSLRAHLGDRAETFLGGATEESPHPSALWLLGTRVDHDETVHRTRTAIDRERGAAAAGPLRRSEHLPAGTRVTAYFRLDDVDLGDELIDALLSWQATIGGGRTIGHGTCAIEEIRRGQLDLDTPSGRRAWLTRGGLDLFAEEHTEVVPLRTPEPPEPVLHLPWSVVDGLHIGNGEVESRGGQNDVALLLRAPDGAPVVPGSTWKGLLRSRCEYILRSLGAAACSPVVDLDTKRPSCGTCLVCRAFGAAAPGDGASRRGLLVFRDSPVVGAEVVEQRHVALDRVFGGARPSALYCRQVVRSGTLDLTVDALGPVPPAVTALLTLACLDIHDGLLGVGTATTRGLGTLRLTHDAGAVEALRAEAVQTLTTSGVLHATATSERSAS</sequence>
<feature type="domain" description="CRISPR type III-associated protein" evidence="3">
    <location>
        <begin position="36"/>
        <end position="165"/>
    </location>
</feature>
<dbReference type="RefSeq" id="WP_026418402.1">
    <property type="nucleotide sequence ID" value="NZ_AUBJ02000001.1"/>
</dbReference>
<dbReference type="InterPro" id="IPR005537">
    <property type="entry name" value="RAMP_III_fam"/>
</dbReference>
<evidence type="ECO:0000313" key="5">
    <source>
        <dbReference type="Proteomes" id="UP000791080"/>
    </source>
</evidence>
<accession>A0ABT1JGQ6</accession>
<comment type="subunit">
    <text evidence="2">Part of the Csm effector complex that includes Cas10, Csm2, Csm3, Csm4 and Csm5.</text>
</comment>
<reference evidence="4 5" key="1">
    <citation type="submission" date="2022-06" db="EMBL/GenBank/DDBJ databases">
        <title>Genomic Encyclopedia of Type Strains, Phase I: the one thousand microbial genomes (KMG-I) project.</title>
        <authorList>
            <person name="Kyrpides N."/>
        </authorList>
    </citation>
    <scope>NUCLEOTIDE SEQUENCE [LARGE SCALE GENOMIC DNA]</scope>
    <source>
        <strain evidence="4 5">DSM 43889</strain>
    </source>
</reference>
<dbReference type="Pfam" id="PF03787">
    <property type="entry name" value="RAMPs"/>
    <property type="match status" value="2"/>
</dbReference>
<gene>
    <name evidence="4" type="ORF">G443_001935</name>
</gene>
<keyword evidence="1" id="KW-0051">Antiviral defense</keyword>
<evidence type="ECO:0000256" key="1">
    <source>
        <dbReference type="ARBA" id="ARBA00023118"/>
    </source>
</evidence>
<proteinExistence type="predicted"/>
<protein>
    <submittedName>
        <fullName evidence="4">CRISPR/Cas system CSM-associated protein Csm3, group 7 of RAMP superfamily</fullName>
    </submittedName>
</protein>
<dbReference type="PANTHER" id="PTHR35579">
    <property type="entry name" value="CRISPR SYSTEM CMS ENDORIBONUCLEASE CSM3"/>
    <property type="match status" value="1"/>
</dbReference>
<evidence type="ECO:0000256" key="2">
    <source>
        <dbReference type="ARBA" id="ARBA00093789"/>
    </source>
</evidence>
<dbReference type="Proteomes" id="UP000791080">
    <property type="component" value="Unassembled WGS sequence"/>
</dbReference>